<dbReference type="Proteomes" id="UP000023152">
    <property type="component" value="Unassembled WGS sequence"/>
</dbReference>
<comment type="caution">
    <text evidence="1">The sequence shown here is derived from an EMBL/GenBank/DDBJ whole genome shotgun (WGS) entry which is preliminary data.</text>
</comment>
<evidence type="ECO:0000313" key="1">
    <source>
        <dbReference type="EMBL" id="ETO32197.1"/>
    </source>
</evidence>
<name>X6P3P6_RETFI</name>
<organism evidence="1 2">
    <name type="scientific">Reticulomyxa filosa</name>
    <dbReference type="NCBI Taxonomy" id="46433"/>
    <lineage>
        <taxon>Eukaryota</taxon>
        <taxon>Sar</taxon>
        <taxon>Rhizaria</taxon>
        <taxon>Retaria</taxon>
        <taxon>Foraminifera</taxon>
        <taxon>Monothalamids</taxon>
        <taxon>Reticulomyxidae</taxon>
        <taxon>Reticulomyxa</taxon>
    </lineage>
</organism>
<proteinExistence type="predicted"/>
<dbReference type="EMBL" id="ASPP01004401">
    <property type="protein sequence ID" value="ETO32197.1"/>
    <property type="molecule type" value="Genomic_DNA"/>
</dbReference>
<sequence length="163" mass="18901">MLYNFKTYLTTALKRLSTGSCSFKKKIKIRISLKKKREVGPEDGYKGGSRGRNIKNEIRKYISKSKLKKEGVIVRVFFNEKKQLDLVLLRFHKETPVERVVQFVISVATFQGNGGEWADMVIHELLGYLLTKENAKEKAVRFRVCDIMAKLLRPLSEDNELEF</sequence>
<reference evidence="1 2" key="1">
    <citation type="journal article" date="2013" name="Curr. Biol.">
        <title>The Genome of the Foraminiferan Reticulomyxa filosa.</title>
        <authorList>
            <person name="Glockner G."/>
            <person name="Hulsmann N."/>
            <person name="Schleicher M."/>
            <person name="Noegel A.A."/>
            <person name="Eichinger L."/>
            <person name="Gallinger C."/>
            <person name="Pawlowski J."/>
            <person name="Sierra R."/>
            <person name="Euteneuer U."/>
            <person name="Pillet L."/>
            <person name="Moustafa A."/>
            <person name="Platzer M."/>
            <person name="Groth M."/>
            <person name="Szafranski K."/>
            <person name="Schliwa M."/>
        </authorList>
    </citation>
    <scope>NUCLEOTIDE SEQUENCE [LARGE SCALE GENOMIC DNA]</scope>
</reference>
<dbReference type="AlphaFoldDB" id="X6P3P6"/>
<gene>
    <name evidence="1" type="ORF">RFI_04917</name>
</gene>
<dbReference type="OrthoDB" id="27187at2759"/>
<keyword evidence="2" id="KW-1185">Reference proteome</keyword>
<protein>
    <submittedName>
        <fullName evidence="1">Condensin complex component, non-smc subunit</fullName>
    </submittedName>
</protein>
<evidence type="ECO:0000313" key="2">
    <source>
        <dbReference type="Proteomes" id="UP000023152"/>
    </source>
</evidence>
<accession>X6P3P6</accession>